<evidence type="ECO:0000313" key="1">
    <source>
        <dbReference type="EMBL" id="QJI01979.1"/>
    </source>
</evidence>
<sequence>MRTIYSSCSCTPLEIKGTWVLQGPQPINDEGGAPTWIAKAFKKNSTIKQIAVCREKGGIVYSRISTGGE</sequence>
<proteinExistence type="predicted"/>
<gene>
    <name evidence="1" type="ORF">TM448B02856_0010</name>
</gene>
<dbReference type="EMBL" id="MT144966">
    <property type="protein sequence ID" value="QJI01979.1"/>
    <property type="molecule type" value="Genomic_DNA"/>
</dbReference>
<name>A0A6M3XVJ6_9ZZZZ</name>
<reference evidence="1" key="1">
    <citation type="submission" date="2020-03" db="EMBL/GenBank/DDBJ databases">
        <title>The deep terrestrial virosphere.</title>
        <authorList>
            <person name="Holmfeldt K."/>
            <person name="Nilsson E."/>
            <person name="Simone D."/>
            <person name="Lopez-Fernandez M."/>
            <person name="Wu X."/>
            <person name="de Brujin I."/>
            <person name="Lundin D."/>
            <person name="Andersson A."/>
            <person name="Bertilsson S."/>
            <person name="Dopson M."/>
        </authorList>
    </citation>
    <scope>NUCLEOTIDE SEQUENCE</scope>
    <source>
        <strain evidence="1">TM448B02856</strain>
    </source>
</reference>
<protein>
    <submittedName>
        <fullName evidence="1">Uncharacterized protein</fullName>
    </submittedName>
</protein>
<accession>A0A6M3XVJ6</accession>
<organism evidence="1">
    <name type="scientific">viral metagenome</name>
    <dbReference type="NCBI Taxonomy" id="1070528"/>
    <lineage>
        <taxon>unclassified sequences</taxon>
        <taxon>metagenomes</taxon>
        <taxon>organismal metagenomes</taxon>
    </lineage>
</organism>
<dbReference type="AlphaFoldDB" id="A0A6M3XVJ6"/>